<dbReference type="RefSeq" id="WP_091686120.1">
    <property type="nucleotide sequence ID" value="NZ_BAABFM010000014.1"/>
</dbReference>
<dbReference type="Pfam" id="PF04463">
    <property type="entry name" value="2-thiour_desulf"/>
    <property type="match status" value="1"/>
</dbReference>
<keyword evidence="2" id="KW-1185">Reference proteome</keyword>
<reference evidence="1 2" key="1">
    <citation type="submission" date="2016-10" db="EMBL/GenBank/DDBJ databases">
        <authorList>
            <person name="de Groot N.N."/>
        </authorList>
    </citation>
    <scope>NUCLEOTIDE SEQUENCE [LARGE SCALE GENOMIC DNA]</scope>
    <source>
        <strain evidence="1 2">DSM 1283</strain>
    </source>
</reference>
<gene>
    <name evidence="1" type="ORF">SAMN04489757_11240</name>
</gene>
<dbReference type="PANTHER" id="PTHR30087">
    <property type="entry name" value="INNER MEMBRANE PROTEIN"/>
    <property type="match status" value="1"/>
</dbReference>
<organism evidence="1 2">
    <name type="scientific">Anaerocolumna aminovalerica</name>
    <dbReference type="NCBI Taxonomy" id="1527"/>
    <lineage>
        <taxon>Bacteria</taxon>
        <taxon>Bacillati</taxon>
        <taxon>Bacillota</taxon>
        <taxon>Clostridia</taxon>
        <taxon>Lachnospirales</taxon>
        <taxon>Lachnospiraceae</taxon>
        <taxon>Anaerocolumna</taxon>
    </lineage>
</organism>
<protein>
    <submittedName>
        <fullName evidence="1">Uncharacterized conserved protein YbbK, DUF523 family</fullName>
    </submittedName>
</protein>
<dbReference type="PANTHER" id="PTHR30087:SF1">
    <property type="entry name" value="HYPOTHETICAL CYTOSOLIC PROTEIN"/>
    <property type="match status" value="1"/>
</dbReference>
<dbReference type="AlphaFoldDB" id="A0A1I5F566"/>
<dbReference type="EMBL" id="FOWD01000012">
    <property type="protein sequence ID" value="SFO18833.1"/>
    <property type="molecule type" value="Genomic_DNA"/>
</dbReference>
<dbReference type="OrthoDB" id="9797779at2"/>
<dbReference type="STRING" id="1527.SAMN04489757_11240"/>
<evidence type="ECO:0000313" key="1">
    <source>
        <dbReference type="EMBL" id="SFO18833.1"/>
    </source>
</evidence>
<name>A0A1I5F566_9FIRM</name>
<evidence type="ECO:0000313" key="2">
    <source>
        <dbReference type="Proteomes" id="UP000198806"/>
    </source>
</evidence>
<accession>A0A1I5F566</accession>
<dbReference type="Proteomes" id="UP000198806">
    <property type="component" value="Unassembled WGS sequence"/>
</dbReference>
<proteinExistence type="predicted"/>
<dbReference type="InterPro" id="IPR007553">
    <property type="entry name" value="2-thiour_desulf"/>
</dbReference>
<sequence>MNIIVSGCLLGICCRYNGTGKLSEELAERMKEYHFIPVCPEQLGGLTTPRLPAEKIGDKVILKDGRDVTEEFIQGAKETLKLAQMYDCKLAILKERSPSCGYGKIYDGSFTGQIIDGNGVTAEILSENGIMVIGESKINKLEDIVNNMNNH</sequence>